<dbReference type="GO" id="GO:0016052">
    <property type="term" value="P:carbohydrate catabolic process"/>
    <property type="evidence" value="ECO:0007669"/>
    <property type="project" value="InterPro"/>
</dbReference>
<dbReference type="GO" id="GO:0004553">
    <property type="term" value="F:hydrolase activity, hydrolyzing O-glycosyl compounds"/>
    <property type="evidence" value="ECO:0007669"/>
    <property type="project" value="InterPro"/>
</dbReference>
<dbReference type="EMBL" id="QGGI01000014">
    <property type="protein sequence ID" value="PWJ89644.1"/>
    <property type="molecule type" value="Genomic_DNA"/>
</dbReference>
<keyword evidence="3" id="KW-1185">Reference proteome</keyword>
<sequence length="275" mass="31264">MFISEEGEKYVKKEDIKNKYAKNSLKIIGFEEKKSEYAVTPDYKKEFEKLMKAPSQKIAIAKKTNKKIIIDGNIDEYSDSNKYTIDETMNVPAGGVSKVDPKKQVLNSIFYLLWDDENLYFATNVSDEYIVNNLTPEDKSGFYRTDSIEIYLDPEKAGINDKLMKLAIIPFDTQNNVQGTRHEDSNSGAIEETAPEIQLASNKTNTGYTIEVKIPFKYLGITPKAGINLGFSTTIHNSNKKDAAKGEYVRENLLSWTNLPEIWSNKELWGTLELK</sequence>
<dbReference type="InterPro" id="IPR010502">
    <property type="entry name" value="Carb-bd_dom_fam9"/>
</dbReference>
<dbReference type="Pfam" id="PF06452">
    <property type="entry name" value="CBM9_1"/>
    <property type="match status" value="1"/>
</dbReference>
<evidence type="ECO:0000313" key="3">
    <source>
        <dbReference type="Proteomes" id="UP000245921"/>
    </source>
</evidence>
<dbReference type="RefSeq" id="WP_109605409.1">
    <property type="nucleotide sequence ID" value="NZ_QGGI01000014.1"/>
</dbReference>
<comment type="caution">
    <text evidence="2">The sequence shown here is derived from an EMBL/GenBank/DDBJ whole genome shotgun (WGS) entry which is preliminary data.</text>
</comment>
<proteinExistence type="predicted"/>
<feature type="domain" description="Carbohydrate-binding" evidence="1">
    <location>
        <begin position="70"/>
        <end position="275"/>
    </location>
</feature>
<protein>
    <submittedName>
        <fullName evidence="2">Carbohydrate binding protein with CBM9 domain</fullName>
    </submittedName>
</protein>
<dbReference type="GO" id="GO:0030246">
    <property type="term" value="F:carbohydrate binding"/>
    <property type="evidence" value="ECO:0007669"/>
    <property type="project" value="InterPro"/>
</dbReference>
<dbReference type="SUPFAM" id="SSF49344">
    <property type="entry name" value="CBD9-like"/>
    <property type="match status" value="1"/>
</dbReference>
<organism evidence="2 3">
    <name type="scientific">Oceanotoga teriensis</name>
    <dbReference type="NCBI Taxonomy" id="515440"/>
    <lineage>
        <taxon>Bacteria</taxon>
        <taxon>Thermotogati</taxon>
        <taxon>Thermotogota</taxon>
        <taxon>Thermotogae</taxon>
        <taxon>Petrotogales</taxon>
        <taxon>Petrotogaceae</taxon>
        <taxon>Oceanotoga</taxon>
    </lineage>
</organism>
<name>A0AA45HI96_9BACT</name>
<reference evidence="2 3" key="1">
    <citation type="submission" date="2018-05" db="EMBL/GenBank/DDBJ databases">
        <title>Genomic Encyclopedia of Type Strains, Phase IV (KMG-IV): sequencing the most valuable type-strain genomes for metagenomic binning, comparative biology and taxonomic classification.</title>
        <authorList>
            <person name="Goeker M."/>
        </authorList>
    </citation>
    <scope>NUCLEOTIDE SEQUENCE [LARGE SCALE GENOMIC DNA]</scope>
    <source>
        <strain evidence="2 3">DSM 24906</strain>
    </source>
</reference>
<gene>
    <name evidence="2" type="ORF">C7380_11447</name>
</gene>
<dbReference type="Gene3D" id="2.60.40.1190">
    <property type="match status" value="1"/>
</dbReference>
<evidence type="ECO:0000313" key="2">
    <source>
        <dbReference type="EMBL" id="PWJ89644.1"/>
    </source>
</evidence>
<dbReference type="AlphaFoldDB" id="A0AA45HI96"/>
<dbReference type="Proteomes" id="UP000245921">
    <property type="component" value="Unassembled WGS sequence"/>
</dbReference>
<accession>A0AA45HI96</accession>
<evidence type="ECO:0000259" key="1">
    <source>
        <dbReference type="Pfam" id="PF06452"/>
    </source>
</evidence>